<name>A0A1R3KHZ9_9ROSI</name>
<sequence length="95" mass="11104">MEKSAEILGKEKTLSHVCKRFLQTFITIAEQKEHTSAECLKFMEKGDENMKLQLQKEKGEKQANEVLRKKELKERKAERKKEVKGKISFGFDSFP</sequence>
<dbReference type="AlphaFoldDB" id="A0A1R3KHZ9"/>
<keyword evidence="1" id="KW-0175">Coiled coil</keyword>
<comment type="caution">
    <text evidence="2">The sequence shown here is derived from an EMBL/GenBank/DDBJ whole genome shotgun (WGS) entry which is preliminary data.</text>
</comment>
<protein>
    <submittedName>
        <fullName evidence="2">Alpha-taxilin</fullName>
    </submittedName>
</protein>
<gene>
    <name evidence="2" type="ORF">COLO4_07957</name>
</gene>
<organism evidence="2 3">
    <name type="scientific">Corchorus olitorius</name>
    <dbReference type="NCBI Taxonomy" id="93759"/>
    <lineage>
        <taxon>Eukaryota</taxon>
        <taxon>Viridiplantae</taxon>
        <taxon>Streptophyta</taxon>
        <taxon>Embryophyta</taxon>
        <taxon>Tracheophyta</taxon>
        <taxon>Spermatophyta</taxon>
        <taxon>Magnoliopsida</taxon>
        <taxon>eudicotyledons</taxon>
        <taxon>Gunneridae</taxon>
        <taxon>Pentapetalae</taxon>
        <taxon>rosids</taxon>
        <taxon>malvids</taxon>
        <taxon>Malvales</taxon>
        <taxon>Malvaceae</taxon>
        <taxon>Grewioideae</taxon>
        <taxon>Apeibeae</taxon>
        <taxon>Corchorus</taxon>
    </lineage>
</organism>
<accession>A0A1R3KHZ9</accession>
<proteinExistence type="predicted"/>
<feature type="coiled-coil region" evidence="1">
    <location>
        <begin position="49"/>
        <end position="80"/>
    </location>
</feature>
<dbReference type="Proteomes" id="UP000187203">
    <property type="component" value="Unassembled WGS sequence"/>
</dbReference>
<reference evidence="3" key="1">
    <citation type="submission" date="2013-09" db="EMBL/GenBank/DDBJ databases">
        <title>Corchorus olitorius genome sequencing.</title>
        <authorList>
            <person name="Alam M."/>
            <person name="Haque M.S."/>
            <person name="Islam M.S."/>
            <person name="Emdad E.M."/>
            <person name="Islam M.M."/>
            <person name="Ahmed B."/>
            <person name="Halim A."/>
            <person name="Hossen Q.M.M."/>
            <person name="Hossain M.Z."/>
            <person name="Ahmed R."/>
            <person name="Khan M.M."/>
            <person name="Islam R."/>
            <person name="Rashid M.M."/>
            <person name="Khan S.A."/>
            <person name="Rahman M.S."/>
            <person name="Alam M."/>
            <person name="Yahiya A.S."/>
            <person name="Khan M.S."/>
            <person name="Azam M.S."/>
            <person name="Haque T."/>
            <person name="Lashkar M.Z.H."/>
            <person name="Akhand A.I."/>
            <person name="Morshed G."/>
            <person name="Roy S."/>
            <person name="Uddin K.S."/>
            <person name="Rabeya T."/>
            <person name="Hossain A.S."/>
            <person name="Chowdhury A."/>
            <person name="Snigdha A.R."/>
            <person name="Mortoza M.S."/>
            <person name="Matin S.A."/>
            <person name="Hoque S.M.E."/>
            <person name="Islam M.K."/>
            <person name="Roy D.K."/>
            <person name="Haider R."/>
            <person name="Moosa M.M."/>
            <person name="Elias S.M."/>
            <person name="Hasan A.M."/>
            <person name="Jahan S."/>
            <person name="Shafiuddin M."/>
            <person name="Mahmood N."/>
            <person name="Shommy N.S."/>
        </authorList>
    </citation>
    <scope>NUCLEOTIDE SEQUENCE [LARGE SCALE GENOMIC DNA]</scope>
    <source>
        <strain evidence="3">cv. O-4</strain>
    </source>
</reference>
<dbReference type="EMBL" id="AWUE01013518">
    <property type="protein sequence ID" value="OMP06716.1"/>
    <property type="molecule type" value="Genomic_DNA"/>
</dbReference>
<evidence type="ECO:0000313" key="2">
    <source>
        <dbReference type="EMBL" id="OMP06716.1"/>
    </source>
</evidence>
<keyword evidence="3" id="KW-1185">Reference proteome</keyword>
<evidence type="ECO:0000256" key="1">
    <source>
        <dbReference type="SAM" id="Coils"/>
    </source>
</evidence>
<evidence type="ECO:0000313" key="3">
    <source>
        <dbReference type="Proteomes" id="UP000187203"/>
    </source>
</evidence>